<evidence type="ECO:0000313" key="1">
    <source>
        <dbReference type="EMBL" id="CAG8639085.1"/>
    </source>
</evidence>
<comment type="caution">
    <text evidence="1">The sequence shown here is derived from an EMBL/GenBank/DDBJ whole genome shotgun (WGS) entry which is preliminary data.</text>
</comment>
<keyword evidence="2" id="KW-1185">Reference proteome</keyword>
<protein>
    <submittedName>
        <fullName evidence="1">7367_t:CDS:1</fullName>
    </submittedName>
</protein>
<proteinExistence type="predicted"/>
<organism evidence="1 2">
    <name type="scientific">Ambispora gerdemannii</name>
    <dbReference type="NCBI Taxonomy" id="144530"/>
    <lineage>
        <taxon>Eukaryota</taxon>
        <taxon>Fungi</taxon>
        <taxon>Fungi incertae sedis</taxon>
        <taxon>Mucoromycota</taxon>
        <taxon>Glomeromycotina</taxon>
        <taxon>Glomeromycetes</taxon>
        <taxon>Archaeosporales</taxon>
        <taxon>Ambisporaceae</taxon>
        <taxon>Ambispora</taxon>
    </lineage>
</organism>
<dbReference type="OrthoDB" id="9978173at2759"/>
<gene>
    <name evidence="1" type="ORF">AGERDE_LOCUS10892</name>
</gene>
<accession>A0A9N9DG60</accession>
<dbReference type="EMBL" id="CAJVPL010003826">
    <property type="protein sequence ID" value="CAG8639085.1"/>
    <property type="molecule type" value="Genomic_DNA"/>
</dbReference>
<name>A0A9N9DG60_9GLOM</name>
<evidence type="ECO:0000313" key="2">
    <source>
        <dbReference type="Proteomes" id="UP000789831"/>
    </source>
</evidence>
<sequence>MNNLISTLQYSKANLHACSVEFPDPIAQPNPITILREPFTSQVSFYKHNINILVSLLIDYIGIGVDDVLRVFEKTITASRIVLLNTMKKYFNYISLCGCSIPKVTPKPIGRSLAKLRRRKVLDDDGEPLYSNSIIPHTVPSGIIKVPFCISNDLEIRNLQLLASVFGAKQDSGEIIVSPVTGWYVTE</sequence>
<reference evidence="1" key="1">
    <citation type="submission" date="2021-06" db="EMBL/GenBank/DDBJ databases">
        <authorList>
            <person name="Kallberg Y."/>
            <person name="Tangrot J."/>
            <person name="Rosling A."/>
        </authorList>
    </citation>
    <scope>NUCLEOTIDE SEQUENCE</scope>
    <source>
        <strain evidence="1">MT106</strain>
    </source>
</reference>
<dbReference type="Proteomes" id="UP000789831">
    <property type="component" value="Unassembled WGS sequence"/>
</dbReference>
<dbReference type="AlphaFoldDB" id="A0A9N9DG60"/>